<reference evidence="1 2" key="1">
    <citation type="submission" date="2020-08" db="EMBL/GenBank/DDBJ databases">
        <title>Genomic Encyclopedia of Type Strains, Phase IV (KMG-IV): sequencing the most valuable type-strain genomes for metagenomic binning, comparative biology and taxonomic classification.</title>
        <authorList>
            <person name="Goeker M."/>
        </authorList>
    </citation>
    <scope>NUCLEOTIDE SEQUENCE [LARGE SCALE GENOMIC DNA]</scope>
    <source>
        <strain evidence="1 2">DSM 29781</strain>
    </source>
</reference>
<comment type="caution">
    <text evidence="1">The sequence shown here is derived from an EMBL/GenBank/DDBJ whole genome shotgun (WGS) entry which is preliminary data.</text>
</comment>
<dbReference type="Proteomes" id="UP000532440">
    <property type="component" value="Unassembled WGS sequence"/>
</dbReference>
<evidence type="ECO:0000313" key="1">
    <source>
        <dbReference type="EMBL" id="MBB5270319.1"/>
    </source>
</evidence>
<protein>
    <submittedName>
        <fullName evidence="1">Uncharacterized protein</fullName>
    </submittedName>
</protein>
<dbReference type="RefSeq" id="WP_183963604.1">
    <property type="nucleotide sequence ID" value="NZ_BAABEW010000021.1"/>
</dbReference>
<evidence type="ECO:0000313" key="2">
    <source>
        <dbReference type="Proteomes" id="UP000532440"/>
    </source>
</evidence>
<keyword evidence="2" id="KW-1185">Reference proteome</keyword>
<organism evidence="1 2">
    <name type="scientific">Quisquiliibacterium transsilvanicum</name>
    <dbReference type="NCBI Taxonomy" id="1549638"/>
    <lineage>
        <taxon>Bacteria</taxon>
        <taxon>Pseudomonadati</taxon>
        <taxon>Pseudomonadota</taxon>
        <taxon>Betaproteobacteria</taxon>
        <taxon>Burkholderiales</taxon>
        <taxon>Burkholderiaceae</taxon>
        <taxon>Quisquiliibacterium</taxon>
    </lineage>
</organism>
<gene>
    <name evidence="1" type="ORF">HNQ70_000303</name>
</gene>
<name>A0A7W8HE05_9BURK</name>
<sequence>MSHTPLHLGIVDRLAPRRWVPIVLRDDGHRPLPHRFATAQAAREAACAAAAADPASTGYVVAEAAPAETVGADELLRLGTLEGAGFGESADTWAAVLVGPGWWALVVTRDRLAGEAALALPPGSAAIALAGSGAWSIRSLAERRLIARGAE</sequence>
<proteinExistence type="predicted"/>
<accession>A0A7W8HE05</accession>
<dbReference type="EMBL" id="JACHGB010000001">
    <property type="protein sequence ID" value="MBB5270319.1"/>
    <property type="molecule type" value="Genomic_DNA"/>
</dbReference>
<dbReference type="AlphaFoldDB" id="A0A7W8HE05"/>